<reference evidence="1" key="1">
    <citation type="submission" date="2022-06" db="EMBL/GenBank/DDBJ databases">
        <authorList>
            <consortium name="SYNGENTA / RWTH Aachen University"/>
        </authorList>
    </citation>
    <scope>NUCLEOTIDE SEQUENCE</scope>
</reference>
<organism evidence="1 2">
    <name type="scientific">Phakopsora pachyrhizi</name>
    <name type="common">Asian soybean rust disease fungus</name>
    <dbReference type="NCBI Taxonomy" id="170000"/>
    <lineage>
        <taxon>Eukaryota</taxon>
        <taxon>Fungi</taxon>
        <taxon>Dikarya</taxon>
        <taxon>Basidiomycota</taxon>
        <taxon>Pucciniomycotina</taxon>
        <taxon>Pucciniomycetes</taxon>
        <taxon>Pucciniales</taxon>
        <taxon>Phakopsoraceae</taxon>
        <taxon>Phakopsora</taxon>
    </lineage>
</organism>
<proteinExistence type="predicted"/>
<evidence type="ECO:0000313" key="2">
    <source>
        <dbReference type="Proteomes" id="UP001153365"/>
    </source>
</evidence>
<dbReference type="Proteomes" id="UP001153365">
    <property type="component" value="Unassembled WGS sequence"/>
</dbReference>
<dbReference type="EMBL" id="CALTRL010000399">
    <property type="protein sequence ID" value="CAH7667946.1"/>
    <property type="molecule type" value="Genomic_DNA"/>
</dbReference>
<accession>A0AAV0AJD4</accession>
<protein>
    <submittedName>
        <fullName evidence="1">Uncharacterized protein</fullName>
    </submittedName>
</protein>
<sequence length="93" mass="10738">KHNYIYEPVKLNDGSVVVPMFFYIRGGKLHARTCKLNFGVISSSEVNISISWNLNFYSADINEILGEDFLRPYIEIIVSDRIFLATKCRNLLH</sequence>
<evidence type="ECO:0000313" key="1">
    <source>
        <dbReference type="EMBL" id="CAH7667946.1"/>
    </source>
</evidence>
<keyword evidence="2" id="KW-1185">Reference proteome</keyword>
<gene>
    <name evidence="1" type="ORF">PPACK8108_LOCUS2388</name>
</gene>
<dbReference type="AlphaFoldDB" id="A0AAV0AJD4"/>
<comment type="caution">
    <text evidence="1">The sequence shown here is derived from an EMBL/GenBank/DDBJ whole genome shotgun (WGS) entry which is preliminary data.</text>
</comment>
<feature type="non-terminal residue" evidence="1">
    <location>
        <position position="93"/>
    </location>
</feature>
<feature type="non-terminal residue" evidence="1">
    <location>
        <position position="1"/>
    </location>
</feature>
<name>A0AAV0AJD4_PHAPC</name>